<proteinExistence type="predicted"/>
<evidence type="ECO:0000313" key="1">
    <source>
        <dbReference type="EMBL" id="KAA6355594.1"/>
    </source>
</evidence>
<gene>
    <name evidence="1" type="ORF">EZS28_048879</name>
</gene>
<comment type="caution">
    <text evidence="1">The sequence shown here is derived from an EMBL/GenBank/DDBJ whole genome shotgun (WGS) entry which is preliminary data.</text>
</comment>
<reference evidence="1 2" key="1">
    <citation type="submission" date="2019-03" db="EMBL/GenBank/DDBJ databases">
        <title>Single cell metagenomics reveals metabolic interactions within the superorganism composed of flagellate Streblomastix strix and complex community of Bacteroidetes bacteria on its surface.</title>
        <authorList>
            <person name="Treitli S.C."/>
            <person name="Kolisko M."/>
            <person name="Husnik F."/>
            <person name="Keeling P."/>
            <person name="Hampl V."/>
        </authorList>
    </citation>
    <scope>NUCLEOTIDE SEQUENCE [LARGE SCALE GENOMIC DNA]</scope>
    <source>
        <strain evidence="1">ST1C</strain>
    </source>
</reference>
<dbReference type="AlphaFoldDB" id="A0A5J4TB46"/>
<dbReference type="EMBL" id="SNRW01034374">
    <property type="protein sequence ID" value="KAA6355594.1"/>
    <property type="molecule type" value="Genomic_DNA"/>
</dbReference>
<sequence length="119" mass="13535">MENRLQRILDAPERNSDILLSTLQNINKNEILSMLDKIISYLNTGLTDKRAQSDLKTQQLDQKLQYKKNILLCFTKLIDICGPAETIPVIANSSLQHESSHVRLEALNVIIAALLRHEN</sequence>
<protein>
    <submittedName>
        <fullName evidence="1">Uncharacterized protein</fullName>
    </submittedName>
</protein>
<dbReference type="Gene3D" id="1.25.10.10">
    <property type="entry name" value="Leucine-rich Repeat Variant"/>
    <property type="match status" value="1"/>
</dbReference>
<organism evidence="1 2">
    <name type="scientific">Streblomastix strix</name>
    <dbReference type="NCBI Taxonomy" id="222440"/>
    <lineage>
        <taxon>Eukaryota</taxon>
        <taxon>Metamonada</taxon>
        <taxon>Preaxostyla</taxon>
        <taxon>Oxymonadida</taxon>
        <taxon>Streblomastigidae</taxon>
        <taxon>Streblomastix</taxon>
    </lineage>
</organism>
<accession>A0A5J4TB46</accession>
<feature type="non-terminal residue" evidence="1">
    <location>
        <position position="119"/>
    </location>
</feature>
<evidence type="ECO:0000313" key="2">
    <source>
        <dbReference type="Proteomes" id="UP000324800"/>
    </source>
</evidence>
<dbReference type="Proteomes" id="UP000324800">
    <property type="component" value="Unassembled WGS sequence"/>
</dbReference>
<dbReference type="InterPro" id="IPR011989">
    <property type="entry name" value="ARM-like"/>
</dbReference>
<name>A0A5J4TB46_9EUKA</name>